<accession>A0ABV0Y6U1</accession>
<gene>
    <name evidence="2" type="ORF">AMECASPLE_031929</name>
</gene>
<proteinExistence type="predicted"/>
<keyword evidence="3" id="KW-1185">Reference proteome</keyword>
<comment type="caution">
    <text evidence="2">The sequence shown here is derived from an EMBL/GenBank/DDBJ whole genome shotgun (WGS) entry which is preliminary data.</text>
</comment>
<keyword evidence="1" id="KW-0472">Membrane</keyword>
<feature type="transmembrane region" description="Helical" evidence="1">
    <location>
        <begin position="89"/>
        <end position="106"/>
    </location>
</feature>
<name>A0ABV0Y6U1_9TELE</name>
<protein>
    <submittedName>
        <fullName evidence="2">Uncharacterized protein</fullName>
    </submittedName>
</protein>
<evidence type="ECO:0000256" key="1">
    <source>
        <dbReference type="SAM" id="Phobius"/>
    </source>
</evidence>
<dbReference type="Proteomes" id="UP001469553">
    <property type="component" value="Unassembled WGS sequence"/>
</dbReference>
<keyword evidence="1" id="KW-0812">Transmembrane</keyword>
<organism evidence="2 3">
    <name type="scientific">Ameca splendens</name>
    <dbReference type="NCBI Taxonomy" id="208324"/>
    <lineage>
        <taxon>Eukaryota</taxon>
        <taxon>Metazoa</taxon>
        <taxon>Chordata</taxon>
        <taxon>Craniata</taxon>
        <taxon>Vertebrata</taxon>
        <taxon>Euteleostomi</taxon>
        <taxon>Actinopterygii</taxon>
        <taxon>Neopterygii</taxon>
        <taxon>Teleostei</taxon>
        <taxon>Neoteleostei</taxon>
        <taxon>Acanthomorphata</taxon>
        <taxon>Ovalentaria</taxon>
        <taxon>Atherinomorphae</taxon>
        <taxon>Cyprinodontiformes</taxon>
        <taxon>Goodeidae</taxon>
        <taxon>Ameca</taxon>
    </lineage>
</organism>
<feature type="transmembrane region" description="Helical" evidence="1">
    <location>
        <begin position="41"/>
        <end position="63"/>
    </location>
</feature>
<evidence type="ECO:0000313" key="3">
    <source>
        <dbReference type="Proteomes" id="UP001469553"/>
    </source>
</evidence>
<sequence length="119" mass="13184">MLAYSGLPHLCSLLLTSKPEPTEMDMTSVQTEDHLTRVVKAAVHSCIYCIFHVTGTSLSIILIRESELALTKENTTGSRFYLLSMMDKVCFVSALFVFPPTLVGFVPTNVNWVRDTGKA</sequence>
<keyword evidence="1" id="KW-1133">Transmembrane helix</keyword>
<dbReference type="EMBL" id="JAHRIP010022863">
    <property type="protein sequence ID" value="MEQ2289337.1"/>
    <property type="molecule type" value="Genomic_DNA"/>
</dbReference>
<reference evidence="2 3" key="1">
    <citation type="submission" date="2021-06" db="EMBL/GenBank/DDBJ databases">
        <authorList>
            <person name="Palmer J.M."/>
        </authorList>
    </citation>
    <scope>NUCLEOTIDE SEQUENCE [LARGE SCALE GENOMIC DNA]</scope>
    <source>
        <strain evidence="2 3">AS_MEX2019</strain>
        <tissue evidence="2">Muscle</tissue>
    </source>
</reference>
<evidence type="ECO:0000313" key="2">
    <source>
        <dbReference type="EMBL" id="MEQ2289337.1"/>
    </source>
</evidence>